<keyword evidence="1" id="KW-0472">Membrane</keyword>
<dbReference type="EMBL" id="JBDPGJ010000005">
    <property type="protein sequence ID" value="MEX0408020.1"/>
    <property type="molecule type" value="Genomic_DNA"/>
</dbReference>
<proteinExistence type="predicted"/>
<keyword evidence="1" id="KW-1133">Transmembrane helix</keyword>
<evidence type="ECO:0000256" key="1">
    <source>
        <dbReference type="SAM" id="Phobius"/>
    </source>
</evidence>
<feature type="transmembrane region" description="Helical" evidence="1">
    <location>
        <begin position="53"/>
        <end position="73"/>
    </location>
</feature>
<organism evidence="2 3">
    <name type="scientific">Aquibium pacificus</name>
    <dbReference type="NCBI Taxonomy" id="3153579"/>
    <lineage>
        <taxon>Bacteria</taxon>
        <taxon>Pseudomonadati</taxon>
        <taxon>Pseudomonadota</taxon>
        <taxon>Alphaproteobacteria</taxon>
        <taxon>Hyphomicrobiales</taxon>
        <taxon>Phyllobacteriaceae</taxon>
        <taxon>Aquibium</taxon>
    </lineage>
</organism>
<protein>
    <submittedName>
        <fullName evidence="2">Paraquat-inducible protein A</fullName>
    </submittedName>
</protein>
<accession>A0ABV3SR56</accession>
<keyword evidence="1" id="KW-0812">Transmembrane</keyword>
<feature type="transmembrane region" description="Helical" evidence="1">
    <location>
        <begin position="94"/>
        <end position="112"/>
    </location>
</feature>
<evidence type="ECO:0000313" key="3">
    <source>
        <dbReference type="Proteomes" id="UP001556692"/>
    </source>
</evidence>
<dbReference type="InterPro" id="IPR007498">
    <property type="entry name" value="PqiA-like"/>
</dbReference>
<evidence type="ECO:0000313" key="2">
    <source>
        <dbReference type="EMBL" id="MEX0408020.1"/>
    </source>
</evidence>
<comment type="caution">
    <text evidence="2">The sequence shown here is derived from an EMBL/GenBank/DDBJ whole genome shotgun (WGS) entry which is preliminary data.</text>
</comment>
<dbReference type="RefSeq" id="WP_367955904.1">
    <property type="nucleotide sequence ID" value="NZ_JBDPGJ010000005.1"/>
</dbReference>
<dbReference type="Proteomes" id="UP001556692">
    <property type="component" value="Unassembled WGS sequence"/>
</dbReference>
<keyword evidence="3" id="KW-1185">Reference proteome</keyword>
<name>A0ABV3SR56_9HYPH</name>
<sequence length="154" mass="16400">MRLTLPLILFAATLCFALGIVLPLIRVERLYLFTDEPSLTGIVVALWTGGDGLLAAAVALFSIVFPSLKLALLHIAMHGGTEAHARLPEWIKGLANWSMLDVLLVALVIFAAKTSGLATAFTKPGLWFFALSVVLTATATALLKRRSGAEELSG</sequence>
<gene>
    <name evidence="2" type="ORF">ABGN05_20385</name>
</gene>
<feature type="transmembrane region" description="Helical" evidence="1">
    <location>
        <begin position="124"/>
        <end position="143"/>
    </location>
</feature>
<dbReference type="Pfam" id="PF04403">
    <property type="entry name" value="PqiA"/>
    <property type="match status" value="1"/>
</dbReference>
<reference evidence="2 3" key="1">
    <citation type="submission" date="2024-05" db="EMBL/GenBank/DDBJ databases">
        <authorList>
            <person name="Jiang F."/>
        </authorList>
    </citation>
    <scope>NUCLEOTIDE SEQUENCE [LARGE SCALE GENOMIC DNA]</scope>
    <source>
        <strain evidence="2 3">LZ166</strain>
    </source>
</reference>